<evidence type="ECO:0000313" key="2">
    <source>
        <dbReference type="Proteomes" id="UP000657006"/>
    </source>
</evidence>
<dbReference type="InterPro" id="IPR029058">
    <property type="entry name" value="AB_hydrolase_fold"/>
</dbReference>
<dbReference type="PANTHER" id="PTHR48098:SF1">
    <property type="entry name" value="DIACYLGLYCEROL ACYLTRANSFERASE_MYCOLYLTRANSFERASE AG85A"/>
    <property type="match status" value="1"/>
</dbReference>
<dbReference type="Proteomes" id="UP000657006">
    <property type="component" value="Unassembled WGS sequence"/>
</dbReference>
<organism evidence="1 2">
    <name type="scientific">Bianquea renquensis</name>
    <dbReference type="NCBI Taxonomy" id="2763661"/>
    <lineage>
        <taxon>Bacteria</taxon>
        <taxon>Bacillati</taxon>
        <taxon>Bacillota</taxon>
        <taxon>Clostridia</taxon>
        <taxon>Eubacteriales</taxon>
        <taxon>Bianqueaceae</taxon>
        <taxon>Bianquea</taxon>
    </lineage>
</organism>
<proteinExistence type="predicted"/>
<gene>
    <name evidence="1" type="ORF">H8730_07435</name>
</gene>
<dbReference type="Gene3D" id="3.40.50.1820">
    <property type="entry name" value="alpha/beta hydrolase"/>
    <property type="match status" value="1"/>
</dbReference>
<dbReference type="SUPFAM" id="SSF53474">
    <property type="entry name" value="alpha/beta-Hydrolases"/>
    <property type="match status" value="1"/>
</dbReference>
<keyword evidence="2" id="KW-1185">Reference proteome</keyword>
<dbReference type="RefSeq" id="WP_177715973.1">
    <property type="nucleotide sequence ID" value="NZ_JACRSQ010000008.1"/>
</dbReference>
<dbReference type="InterPro" id="IPR000801">
    <property type="entry name" value="Esterase-like"/>
</dbReference>
<dbReference type="PANTHER" id="PTHR48098">
    <property type="entry name" value="ENTEROCHELIN ESTERASE-RELATED"/>
    <property type="match status" value="1"/>
</dbReference>
<name>A0A926DU22_9FIRM</name>
<dbReference type="GO" id="GO:0016747">
    <property type="term" value="F:acyltransferase activity, transferring groups other than amino-acyl groups"/>
    <property type="evidence" value="ECO:0007669"/>
    <property type="project" value="TreeGrafter"/>
</dbReference>
<dbReference type="Pfam" id="PF00756">
    <property type="entry name" value="Esterase"/>
    <property type="match status" value="1"/>
</dbReference>
<protein>
    <submittedName>
        <fullName evidence="1">Esterase family protein</fullName>
    </submittedName>
</protein>
<evidence type="ECO:0000313" key="1">
    <source>
        <dbReference type="EMBL" id="MBC8543374.1"/>
    </source>
</evidence>
<reference evidence="1" key="1">
    <citation type="submission" date="2020-08" db="EMBL/GenBank/DDBJ databases">
        <title>Genome public.</title>
        <authorList>
            <person name="Liu C."/>
            <person name="Sun Q."/>
        </authorList>
    </citation>
    <scope>NUCLEOTIDE SEQUENCE</scope>
    <source>
        <strain evidence="1">NSJ-32</strain>
    </source>
</reference>
<dbReference type="AlphaFoldDB" id="A0A926DU22"/>
<dbReference type="InterPro" id="IPR050583">
    <property type="entry name" value="Mycobacterial_A85_antigen"/>
</dbReference>
<sequence length="259" mass="29045">MALLHVNYFSNVLGMCMNMDVILPQQTKGQIGMEGAVNSTSYPTLYLLHGMSDDHTIWQRRTSIERYVSDMGIAVVMPTVHLGWYTDMVHGRKYWTFISEELPAICRSFFPNLSDKREETFAAGLSMGGYGALKLGLRAGDTFGAVASLSGAVDIATFFDSYTNDSLFFDIFGSKERATGSDDDLFALADKLARSGKPLPKLYMWCGTEDPLYADNAKLRDSLRTLGYDLTYEESAGNHSWTYWDEKIQTVLRWLPLGK</sequence>
<dbReference type="EMBL" id="JACRSQ010000008">
    <property type="protein sequence ID" value="MBC8543374.1"/>
    <property type="molecule type" value="Genomic_DNA"/>
</dbReference>
<comment type="caution">
    <text evidence="1">The sequence shown here is derived from an EMBL/GenBank/DDBJ whole genome shotgun (WGS) entry which is preliminary data.</text>
</comment>
<accession>A0A926DU22</accession>